<dbReference type="Proteomes" id="UP000681720">
    <property type="component" value="Unassembled WGS sequence"/>
</dbReference>
<accession>A0A8S2V059</accession>
<reference evidence="1" key="1">
    <citation type="submission" date="2021-02" db="EMBL/GenBank/DDBJ databases">
        <authorList>
            <person name="Nowell W R."/>
        </authorList>
    </citation>
    <scope>NUCLEOTIDE SEQUENCE</scope>
</reference>
<evidence type="ECO:0000313" key="2">
    <source>
        <dbReference type="Proteomes" id="UP000681720"/>
    </source>
</evidence>
<sequence>MEKDSRYQWLESRLIAALEPKRDALIQLIQNDDNRLSIEQFLENEDITHLYILSQSSSHLLALNTIPIDFNSYQRIVLFIKTNLTNKLSRENLGLPPIFI</sequence>
<proteinExistence type="predicted"/>
<gene>
    <name evidence="1" type="ORF">GIL414_LOCUS28901</name>
</gene>
<name>A0A8S2V059_9BILA</name>
<protein>
    <submittedName>
        <fullName evidence="1">Uncharacterized protein</fullName>
    </submittedName>
</protein>
<evidence type="ECO:0000313" key="1">
    <source>
        <dbReference type="EMBL" id="CAF4372248.1"/>
    </source>
</evidence>
<comment type="caution">
    <text evidence="1">The sequence shown here is derived from an EMBL/GenBank/DDBJ whole genome shotgun (WGS) entry which is preliminary data.</text>
</comment>
<organism evidence="1 2">
    <name type="scientific">Rotaria magnacalcarata</name>
    <dbReference type="NCBI Taxonomy" id="392030"/>
    <lineage>
        <taxon>Eukaryota</taxon>
        <taxon>Metazoa</taxon>
        <taxon>Spiralia</taxon>
        <taxon>Gnathifera</taxon>
        <taxon>Rotifera</taxon>
        <taxon>Eurotatoria</taxon>
        <taxon>Bdelloidea</taxon>
        <taxon>Philodinida</taxon>
        <taxon>Philodinidae</taxon>
        <taxon>Rotaria</taxon>
    </lineage>
</organism>
<dbReference type="EMBL" id="CAJOBJ010050645">
    <property type="protein sequence ID" value="CAF4372248.1"/>
    <property type="molecule type" value="Genomic_DNA"/>
</dbReference>
<dbReference type="AlphaFoldDB" id="A0A8S2V059"/>